<dbReference type="SUPFAM" id="SSF103481">
    <property type="entry name" value="Multidrug resistance efflux transporter EmrE"/>
    <property type="match status" value="2"/>
</dbReference>
<proteinExistence type="predicted"/>
<evidence type="ECO:0000256" key="3">
    <source>
        <dbReference type="ARBA" id="ARBA00022692"/>
    </source>
</evidence>
<feature type="transmembrane region" description="Helical" evidence="6">
    <location>
        <begin position="218"/>
        <end position="237"/>
    </location>
</feature>
<dbReference type="InterPro" id="IPR037185">
    <property type="entry name" value="EmrE-like"/>
</dbReference>
<evidence type="ECO:0000259" key="7">
    <source>
        <dbReference type="Pfam" id="PF00892"/>
    </source>
</evidence>
<feature type="transmembrane region" description="Helical" evidence="6">
    <location>
        <begin position="73"/>
        <end position="92"/>
    </location>
</feature>
<name>A0A1T4VLE8_9GAMM</name>
<dbReference type="EMBL" id="FUXX01000031">
    <property type="protein sequence ID" value="SKA65784.1"/>
    <property type="molecule type" value="Genomic_DNA"/>
</dbReference>
<evidence type="ECO:0000313" key="8">
    <source>
        <dbReference type="EMBL" id="SKA65784.1"/>
    </source>
</evidence>
<keyword evidence="5 6" id="KW-0472">Membrane</keyword>
<evidence type="ECO:0000256" key="5">
    <source>
        <dbReference type="ARBA" id="ARBA00023136"/>
    </source>
</evidence>
<feature type="transmembrane region" description="Helical" evidence="6">
    <location>
        <begin position="7"/>
        <end position="24"/>
    </location>
</feature>
<dbReference type="PANTHER" id="PTHR42920">
    <property type="entry name" value="OS03G0707200 PROTEIN-RELATED"/>
    <property type="match status" value="1"/>
</dbReference>
<dbReference type="Pfam" id="PF00892">
    <property type="entry name" value="EamA"/>
    <property type="match status" value="2"/>
</dbReference>
<evidence type="ECO:0000256" key="1">
    <source>
        <dbReference type="ARBA" id="ARBA00004651"/>
    </source>
</evidence>
<dbReference type="InterPro" id="IPR051258">
    <property type="entry name" value="Diverse_Substrate_Transporter"/>
</dbReference>
<comment type="subcellular location">
    <subcellularLocation>
        <location evidence="1">Cell membrane</location>
        <topology evidence="1">Multi-pass membrane protein</topology>
    </subcellularLocation>
</comment>
<evidence type="ECO:0000256" key="6">
    <source>
        <dbReference type="SAM" id="Phobius"/>
    </source>
</evidence>
<keyword evidence="2" id="KW-1003">Cell membrane</keyword>
<keyword evidence="9" id="KW-1185">Reference proteome</keyword>
<dbReference type="InterPro" id="IPR000620">
    <property type="entry name" value="EamA_dom"/>
</dbReference>
<gene>
    <name evidence="8" type="ORF">SAMN02745213_01699</name>
</gene>
<dbReference type="GO" id="GO:0005886">
    <property type="term" value="C:plasma membrane"/>
    <property type="evidence" value="ECO:0007669"/>
    <property type="project" value="UniProtKB-SubCell"/>
</dbReference>
<keyword evidence="4 6" id="KW-1133">Transmembrane helix</keyword>
<feature type="transmembrane region" description="Helical" evidence="6">
    <location>
        <begin position="184"/>
        <end position="206"/>
    </location>
</feature>
<protein>
    <submittedName>
        <fullName evidence="8">EamA-like transporter family protein</fullName>
    </submittedName>
</protein>
<reference evidence="9" key="1">
    <citation type="submission" date="2017-02" db="EMBL/GenBank/DDBJ databases">
        <authorList>
            <person name="Varghese N."/>
            <person name="Submissions S."/>
        </authorList>
    </citation>
    <scope>NUCLEOTIDE SEQUENCE [LARGE SCALE GENOMIC DNA]</scope>
    <source>
        <strain evidence="9">DSM 3072</strain>
    </source>
</reference>
<evidence type="ECO:0000256" key="2">
    <source>
        <dbReference type="ARBA" id="ARBA00022475"/>
    </source>
</evidence>
<dbReference type="AlphaFoldDB" id="A0A1T4VLE8"/>
<feature type="transmembrane region" description="Helical" evidence="6">
    <location>
        <begin position="104"/>
        <end position="123"/>
    </location>
</feature>
<feature type="transmembrane region" description="Helical" evidence="6">
    <location>
        <begin position="130"/>
        <end position="146"/>
    </location>
</feature>
<sequence length="299" mass="33027">MFELRQYFLLFITATIWGSGFVAQKLGMSYISPFAFTFFRTLLGALFLIPVILFIKAHNKKHQIKPRTLNKRYLIIGSICCGFFLILSESLQQFGLVTADVNKASFITSLYMIFVPILGVFLGHRLSLKIIAAVIISCIGLYFFCIKNDVSFEQGDLLVLLCAIGFACHILVIAYFINHVDGVILSCGQFFCASFLGLIMMCLTGFPSAPALIKCIPALLYAGIMSNGIAYTLQIVAQRGINPTIASLILSLESVMGAVFGILFLSESIMSERELFGAALMFSAVILTQIKLRRTKQSE</sequence>
<dbReference type="PANTHER" id="PTHR42920:SF5">
    <property type="entry name" value="EAMA DOMAIN-CONTAINING PROTEIN"/>
    <property type="match status" value="1"/>
</dbReference>
<feature type="transmembrane region" description="Helical" evidence="6">
    <location>
        <begin position="244"/>
        <end position="263"/>
    </location>
</feature>
<feature type="domain" description="EamA" evidence="7">
    <location>
        <begin position="155"/>
        <end position="288"/>
    </location>
</feature>
<evidence type="ECO:0000313" key="9">
    <source>
        <dbReference type="Proteomes" id="UP000242432"/>
    </source>
</evidence>
<dbReference type="RefSeq" id="WP_078929087.1">
    <property type="nucleotide sequence ID" value="NZ_FUXX01000031.1"/>
</dbReference>
<evidence type="ECO:0000256" key="4">
    <source>
        <dbReference type="ARBA" id="ARBA00022989"/>
    </source>
</evidence>
<accession>A0A1T4VLE8</accession>
<feature type="transmembrane region" description="Helical" evidence="6">
    <location>
        <begin position="158"/>
        <end position="177"/>
    </location>
</feature>
<feature type="domain" description="EamA" evidence="7">
    <location>
        <begin position="7"/>
        <end position="144"/>
    </location>
</feature>
<feature type="transmembrane region" description="Helical" evidence="6">
    <location>
        <begin position="275"/>
        <end position="292"/>
    </location>
</feature>
<dbReference type="Proteomes" id="UP000242432">
    <property type="component" value="Unassembled WGS sequence"/>
</dbReference>
<organism evidence="8 9">
    <name type="scientific">Succinivibrio dextrinosolvens DSM 3072</name>
    <dbReference type="NCBI Taxonomy" id="1123324"/>
    <lineage>
        <taxon>Bacteria</taxon>
        <taxon>Pseudomonadati</taxon>
        <taxon>Pseudomonadota</taxon>
        <taxon>Gammaproteobacteria</taxon>
        <taxon>Aeromonadales</taxon>
        <taxon>Succinivibrionaceae</taxon>
        <taxon>Succinivibrio</taxon>
    </lineage>
</organism>
<feature type="transmembrane region" description="Helical" evidence="6">
    <location>
        <begin position="30"/>
        <end position="53"/>
    </location>
</feature>
<keyword evidence="3 6" id="KW-0812">Transmembrane</keyword>